<dbReference type="PANTHER" id="PTHR11188">
    <property type="entry name" value="ARRESTIN DOMAIN CONTAINING PROTEIN"/>
    <property type="match status" value="1"/>
</dbReference>
<dbReference type="Pfam" id="PF00339">
    <property type="entry name" value="Arrestin_N"/>
    <property type="match status" value="1"/>
</dbReference>
<dbReference type="SMART" id="SM01017">
    <property type="entry name" value="Arrestin_C"/>
    <property type="match status" value="1"/>
</dbReference>
<keyword evidence="4" id="KW-1185">Reference proteome</keyword>
<name>A0A9D4KJ52_DREPO</name>
<dbReference type="InterPro" id="IPR014756">
    <property type="entry name" value="Ig_E-set"/>
</dbReference>
<evidence type="ECO:0000313" key="3">
    <source>
        <dbReference type="EMBL" id="KAH3840041.1"/>
    </source>
</evidence>
<accession>A0A9D4KJ52</accession>
<evidence type="ECO:0000313" key="4">
    <source>
        <dbReference type="Proteomes" id="UP000828390"/>
    </source>
</evidence>
<sequence>MGKLNEFSIFLNNPQQVYYSGQHIDGTVVVDLNEAMKLRCVSLRFEGKANVHWTEQHTTGSGKSRRTETRHYYAHEDYFNFDLMLFGSGQSTLLQAGRHTFPFSFLLPPNLPSSFEGAFGNVRYSLKGKIDRPWKFDHKTKKLFTVVSVLDLNEQTMAMSPAEGGNEKNLCCLCCKSGPISATFRIDRQGFVPGETIQLSAEICNHSSRKMKASRVRLIMYIMYHAIQKKRSVQQDVAVASHQAILPGDSDIWNREPLHVPPIPPSYLVGCSIIDIKYVLQLEVDPAGPAFDLEVPLELIIGTIPLRQVVQQQYGVNLGPFSAVQPSNLGPFSAVQPSNLGPFSAVQPLAPAVSQPPQYVMAPPSYAECVFGKSSVLEEDDNEHTGGDKNFTPSYAYYEWAK</sequence>
<protein>
    <recommendedName>
        <fullName evidence="2">Arrestin C-terminal-like domain-containing protein</fullName>
    </recommendedName>
</protein>
<dbReference type="SUPFAM" id="SSF81296">
    <property type="entry name" value="E set domains"/>
    <property type="match status" value="2"/>
</dbReference>
<dbReference type="EMBL" id="JAIWYP010000004">
    <property type="protein sequence ID" value="KAH3840041.1"/>
    <property type="molecule type" value="Genomic_DNA"/>
</dbReference>
<evidence type="ECO:0000259" key="2">
    <source>
        <dbReference type="SMART" id="SM01017"/>
    </source>
</evidence>
<dbReference type="InterPro" id="IPR011022">
    <property type="entry name" value="Arrestin_C-like"/>
</dbReference>
<dbReference type="InterPro" id="IPR014752">
    <property type="entry name" value="Arrestin-like_C"/>
</dbReference>
<dbReference type="AlphaFoldDB" id="A0A9D4KJ52"/>
<dbReference type="GO" id="GO:0005737">
    <property type="term" value="C:cytoplasm"/>
    <property type="evidence" value="ECO:0007669"/>
    <property type="project" value="TreeGrafter"/>
</dbReference>
<dbReference type="Pfam" id="PF02752">
    <property type="entry name" value="Arrestin_C"/>
    <property type="match status" value="1"/>
</dbReference>
<feature type="domain" description="Arrestin C-terminal-like" evidence="2">
    <location>
        <begin position="176"/>
        <end position="306"/>
    </location>
</feature>
<dbReference type="PANTHER" id="PTHR11188:SF176">
    <property type="entry name" value="ARRESTIN DOMAIN-CONTAINING PROTEIN 1"/>
    <property type="match status" value="1"/>
</dbReference>
<gene>
    <name evidence="3" type="ORF">DPMN_113483</name>
</gene>
<organism evidence="3 4">
    <name type="scientific">Dreissena polymorpha</name>
    <name type="common">Zebra mussel</name>
    <name type="synonym">Mytilus polymorpha</name>
    <dbReference type="NCBI Taxonomy" id="45954"/>
    <lineage>
        <taxon>Eukaryota</taxon>
        <taxon>Metazoa</taxon>
        <taxon>Spiralia</taxon>
        <taxon>Lophotrochozoa</taxon>
        <taxon>Mollusca</taxon>
        <taxon>Bivalvia</taxon>
        <taxon>Autobranchia</taxon>
        <taxon>Heteroconchia</taxon>
        <taxon>Euheterodonta</taxon>
        <taxon>Imparidentia</taxon>
        <taxon>Neoheterodontei</taxon>
        <taxon>Myida</taxon>
        <taxon>Dreissenoidea</taxon>
        <taxon>Dreissenidae</taxon>
        <taxon>Dreissena</taxon>
    </lineage>
</organism>
<dbReference type="InterPro" id="IPR011021">
    <property type="entry name" value="Arrestin-like_N"/>
</dbReference>
<dbReference type="Gene3D" id="2.60.40.640">
    <property type="match status" value="2"/>
</dbReference>
<comment type="similarity">
    <text evidence="1">Belongs to the arrestin family.</text>
</comment>
<dbReference type="OrthoDB" id="2333384at2759"/>
<comment type="caution">
    <text evidence="3">The sequence shown here is derived from an EMBL/GenBank/DDBJ whole genome shotgun (WGS) entry which is preliminary data.</text>
</comment>
<reference evidence="3" key="2">
    <citation type="submission" date="2020-11" db="EMBL/GenBank/DDBJ databases">
        <authorList>
            <person name="McCartney M.A."/>
            <person name="Auch B."/>
            <person name="Kono T."/>
            <person name="Mallez S."/>
            <person name="Becker A."/>
            <person name="Gohl D.M."/>
            <person name="Silverstein K.A.T."/>
            <person name="Koren S."/>
            <person name="Bechman K.B."/>
            <person name="Herman A."/>
            <person name="Abrahante J.E."/>
            <person name="Garbe J."/>
        </authorList>
    </citation>
    <scope>NUCLEOTIDE SEQUENCE</scope>
    <source>
        <strain evidence="3">Duluth1</strain>
        <tissue evidence="3">Whole animal</tissue>
    </source>
</reference>
<dbReference type="InterPro" id="IPR050357">
    <property type="entry name" value="Arrestin_domain-protein"/>
</dbReference>
<dbReference type="GO" id="GO:0015031">
    <property type="term" value="P:protein transport"/>
    <property type="evidence" value="ECO:0007669"/>
    <property type="project" value="TreeGrafter"/>
</dbReference>
<reference evidence="3" key="1">
    <citation type="journal article" date="2019" name="bioRxiv">
        <title>The Genome of the Zebra Mussel, Dreissena polymorpha: A Resource for Invasive Species Research.</title>
        <authorList>
            <person name="McCartney M.A."/>
            <person name="Auch B."/>
            <person name="Kono T."/>
            <person name="Mallez S."/>
            <person name="Zhang Y."/>
            <person name="Obille A."/>
            <person name="Becker A."/>
            <person name="Abrahante J.E."/>
            <person name="Garbe J."/>
            <person name="Badalamenti J.P."/>
            <person name="Herman A."/>
            <person name="Mangelson H."/>
            <person name="Liachko I."/>
            <person name="Sullivan S."/>
            <person name="Sone E.D."/>
            <person name="Koren S."/>
            <person name="Silverstein K.A.T."/>
            <person name="Beckman K.B."/>
            <person name="Gohl D.M."/>
        </authorList>
    </citation>
    <scope>NUCLEOTIDE SEQUENCE</scope>
    <source>
        <strain evidence="3">Duluth1</strain>
        <tissue evidence="3">Whole animal</tissue>
    </source>
</reference>
<dbReference type="Proteomes" id="UP000828390">
    <property type="component" value="Unassembled WGS sequence"/>
</dbReference>
<evidence type="ECO:0000256" key="1">
    <source>
        <dbReference type="ARBA" id="ARBA00005298"/>
    </source>
</evidence>
<proteinExistence type="inferred from homology"/>